<sequence>MLILHIYVNLKVCNTFFFLILCRLELGPNAVADKDMDQKIVFRLNDNGIGPELLQNVLLERGWTEYDPEVHGEDGWNIWWKTSRFRTSEYTNLLPWQWINHYPHCTSITKKDCLCRNLRKMRIVHGCSVYNFSPVAYNLPNDYTKFVSEYASLRQPKDKQSGRKMWICKPAESSRGRGIFIFKELSELQYDCNAVVQEYIKDPLLIGGYKFDLRVYVAVCSFHPLQIYVHEEGLVRFGTEKYDLDRPDNVFAHLTNTSINKFSPGYTADKDQVGHGCKWTISQLRRYFSQNNVCDTLLWQRIANIITLTMLMQAPTAPRVSNCFELYGFDVLIDNSMKPWLLEVNFSPSLSSDCHADVISKKAMLHDLLDLISCPESGLGHVPEIYSTSRRGRRGATYSEPGMSSRSRSSQISSGSTVISAHSEKSLIHRRGKKPSFAPNRALPVRHAPINRYRSSKPLENLASKKNPQDLTNSMESLNNFFHRDSPLFRDRMHTYGGRQEMPTPGQRDDNGGSLTVRTDAGLLQVESKASLLSDSGLSSLSSVVDGNNNVSGPNDSGTRPVAPSKSDSSHQHQHSQNSLSNGSRCDTPMPLTQDGSRQSQIFTDSSFSLGGDTPRQLRLQTGNSPICRGENSLGKLYSSKLMSLRPVTPLLKRPVHSSPDCKRLPVEEYQGMNYSTQQVDSQEKQLQADKLSSTYAFRSSLQRNREMRELLPPSVKNPGKNGKPPLTRIARKKVGNFYLVFPFNEHTQQIAHGKLDPKQIIKELQKQQRATENAQRESESSSTNEPWGVRIWAPLRTSEGE</sequence>
<dbReference type="SUPFAM" id="SSF56059">
    <property type="entry name" value="Glutathione synthetase ATP-binding domain-like"/>
    <property type="match status" value="1"/>
</dbReference>
<feature type="compositionally biased region" description="Low complexity" evidence="4">
    <location>
        <begin position="575"/>
        <end position="584"/>
    </location>
</feature>
<keyword evidence="2" id="KW-0547">Nucleotide-binding</keyword>
<keyword evidence="5" id="KW-0732">Signal</keyword>
<dbReference type="GeneID" id="101858290"/>
<evidence type="ECO:0000256" key="5">
    <source>
        <dbReference type="SAM" id="SignalP"/>
    </source>
</evidence>
<feature type="region of interest" description="Disordered" evidence="4">
    <location>
        <begin position="703"/>
        <end position="727"/>
    </location>
</feature>
<dbReference type="Proteomes" id="UP000694888">
    <property type="component" value="Unplaced"/>
</dbReference>
<protein>
    <submittedName>
        <fullName evidence="7">Tubulin polyglutamylase TTLL13P isoform X1</fullName>
    </submittedName>
</protein>
<dbReference type="Pfam" id="PF03133">
    <property type="entry name" value="TTL"/>
    <property type="match status" value="1"/>
</dbReference>
<keyword evidence="3" id="KW-0067">ATP-binding</keyword>
<evidence type="ECO:0000256" key="2">
    <source>
        <dbReference type="ARBA" id="ARBA00022741"/>
    </source>
</evidence>
<reference evidence="7" key="1">
    <citation type="submission" date="2025-08" db="UniProtKB">
        <authorList>
            <consortium name="RefSeq"/>
        </authorList>
    </citation>
    <scope>IDENTIFICATION</scope>
</reference>
<accession>A0ABM1A5E8</accession>
<evidence type="ECO:0000313" key="6">
    <source>
        <dbReference type="Proteomes" id="UP000694888"/>
    </source>
</evidence>
<feature type="chain" id="PRO_5045546935" evidence="5">
    <location>
        <begin position="33"/>
        <end position="802"/>
    </location>
</feature>
<name>A0ABM1A5E8_APLCA</name>
<feature type="region of interest" description="Disordered" evidence="4">
    <location>
        <begin position="766"/>
        <end position="802"/>
    </location>
</feature>
<gene>
    <name evidence="7" type="primary">LOC101858290</name>
</gene>
<feature type="region of interest" description="Disordered" evidence="4">
    <location>
        <begin position="391"/>
        <end position="474"/>
    </location>
</feature>
<evidence type="ECO:0000256" key="3">
    <source>
        <dbReference type="ARBA" id="ARBA00022840"/>
    </source>
</evidence>
<proteinExistence type="predicted"/>
<feature type="compositionally biased region" description="Low complexity" evidence="4">
    <location>
        <begin position="544"/>
        <end position="558"/>
    </location>
</feature>
<feature type="signal peptide" evidence="5">
    <location>
        <begin position="1"/>
        <end position="32"/>
    </location>
</feature>
<dbReference type="Gene3D" id="3.30.470.20">
    <property type="entry name" value="ATP-grasp fold, B domain"/>
    <property type="match status" value="1"/>
</dbReference>
<keyword evidence="1" id="KW-0436">Ligase</keyword>
<evidence type="ECO:0000313" key="7">
    <source>
        <dbReference type="RefSeq" id="XP_012941168.1"/>
    </source>
</evidence>
<organism evidence="6 7">
    <name type="scientific">Aplysia californica</name>
    <name type="common">California sea hare</name>
    <dbReference type="NCBI Taxonomy" id="6500"/>
    <lineage>
        <taxon>Eukaryota</taxon>
        <taxon>Metazoa</taxon>
        <taxon>Spiralia</taxon>
        <taxon>Lophotrochozoa</taxon>
        <taxon>Mollusca</taxon>
        <taxon>Gastropoda</taxon>
        <taxon>Heterobranchia</taxon>
        <taxon>Euthyneura</taxon>
        <taxon>Tectipleura</taxon>
        <taxon>Aplysiida</taxon>
        <taxon>Aplysioidea</taxon>
        <taxon>Aplysiidae</taxon>
        <taxon>Aplysia</taxon>
    </lineage>
</organism>
<feature type="region of interest" description="Disordered" evidence="4">
    <location>
        <begin position="544"/>
        <end position="599"/>
    </location>
</feature>
<dbReference type="PANTHER" id="PTHR12241">
    <property type="entry name" value="TUBULIN POLYGLUTAMYLASE"/>
    <property type="match status" value="1"/>
</dbReference>
<evidence type="ECO:0000256" key="1">
    <source>
        <dbReference type="ARBA" id="ARBA00022598"/>
    </source>
</evidence>
<dbReference type="RefSeq" id="XP_012941168.1">
    <property type="nucleotide sequence ID" value="XM_013085714.2"/>
</dbReference>
<dbReference type="InterPro" id="IPR004344">
    <property type="entry name" value="TTL/TTLL_fam"/>
</dbReference>
<evidence type="ECO:0000256" key="4">
    <source>
        <dbReference type="SAM" id="MobiDB-lite"/>
    </source>
</evidence>
<dbReference type="PROSITE" id="PS51221">
    <property type="entry name" value="TTL"/>
    <property type="match status" value="1"/>
</dbReference>
<keyword evidence="6" id="KW-1185">Reference proteome</keyword>
<feature type="compositionally biased region" description="Polar residues" evidence="4">
    <location>
        <begin position="464"/>
        <end position="474"/>
    </location>
</feature>
<feature type="compositionally biased region" description="Low complexity" evidence="4">
    <location>
        <begin position="399"/>
        <end position="420"/>
    </location>
</feature>
<dbReference type="PANTHER" id="PTHR12241:SF118">
    <property type="entry name" value="TUBULIN POLYGLUTAMYLASE TTLL2-RELATED"/>
    <property type="match status" value="1"/>
</dbReference>
<feature type="region of interest" description="Disordered" evidence="4">
    <location>
        <begin position="495"/>
        <end position="516"/>
    </location>
</feature>